<dbReference type="SUPFAM" id="SSF51621">
    <property type="entry name" value="Phosphoenolpyruvate/pyruvate domain"/>
    <property type="match status" value="1"/>
</dbReference>
<evidence type="ECO:0000256" key="3">
    <source>
        <dbReference type="ARBA" id="ARBA00023239"/>
    </source>
</evidence>
<name>A0A917IFJ3_9MICO</name>
<accession>A0A917IFJ3</accession>
<proteinExistence type="inferred from homology"/>
<comment type="caution">
    <text evidence="5">The sequence shown here is derived from an EMBL/GenBank/DDBJ whole genome shotgun (WGS) entry which is preliminary data.</text>
</comment>
<dbReference type="InterPro" id="IPR040442">
    <property type="entry name" value="Pyrv_kinase-like_dom_sf"/>
</dbReference>
<reference evidence="5" key="2">
    <citation type="submission" date="2020-09" db="EMBL/GenBank/DDBJ databases">
        <authorList>
            <person name="Sun Q."/>
            <person name="Zhou Y."/>
        </authorList>
    </citation>
    <scope>NUCLEOTIDE SEQUENCE</scope>
    <source>
        <strain evidence="5">CGMCC 1.15794</strain>
    </source>
</reference>
<dbReference type="InterPro" id="IPR015813">
    <property type="entry name" value="Pyrv/PenolPyrv_kinase-like_dom"/>
</dbReference>
<evidence type="ECO:0000256" key="2">
    <source>
        <dbReference type="ARBA" id="ARBA00022723"/>
    </source>
</evidence>
<dbReference type="PANTHER" id="PTHR30502">
    <property type="entry name" value="2-KETO-3-DEOXY-L-RHAMNONATE ALDOLASE"/>
    <property type="match status" value="1"/>
</dbReference>
<organism evidence="5 6">
    <name type="scientific">Microbacterium album</name>
    <dbReference type="NCBI Taxonomy" id="2053191"/>
    <lineage>
        <taxon>Bacteria</taxon>
        <taxon>Bacillati</taxon>
        <taxon>Actinomycetota</taxon>
        <taxon>Actinomycetes</taxon>
        <taxon>Micrococcales</taxon>
        <taxon>Microbacteriaceae</taxon>
        <taxon>Microbacterium</taxon>
    </lineage>
</organism>
<feature type="domain" description="HpcH/HpaI aldolase/citrate lyase" evidence="4">
    <location>
        <begin position="22"/>
        <end position="245"/>
    </location>
</feature>
<evidence type="ECO:0000259" key="4">
    <source>
        <dbReference type="Pfam" id="PF03328"/>
    </source>
</evidence>
<dbReference type="InterPro" id="IPR005000">
    <property type="entry name" value="Aldolase/citrate-lyase_domain"/>
</dbReference>
<comment type="similarity">
    <text evidence="1">Belongs to the HpcH/HpaI aldolase family.</text>
</comment>
<keyword evidence="6" id="KW-1185">Reference proteome</keyword>
<dbReference type="FunFam" id="3.20.20.60:FF:000004">
    <property type="entry name" value="5-keto-4-deoxy-D-glucarate aldolase"/>
    <property type="match status" value="1"/>
</dbReference>
<dbReference type="GO" id="GO:0005737">
    <property type="term" value="C:cytoplasm"/>
    <property type="evidence" value="ECO:0007669"/>
    <property type="project" value="TreeGrafter"/>
</dbReference>
<dbReference type="RefSeq" id="WP_188756203.1">
    <property type="nucleotide sequence ID" value="NZ_BMJY01000008.1"/>
</dbReference>
<dbReference type="AlphaFoldDB" id="A0A917IFJ3"/>
<reference evidence="5" key="1">
    <citation type="journal article" date="2014" name="Int. J. Syst. Evol. Microbiol.">
        <title>Complete genome sequence of Corynebacterium casei LMG S-19264T (=DSM 44701T), isolated from a smear-ripened cheese.</title>
        <authorList>
            <consortium name="US DOE Joint Genome Institute (JGI-PGF)"/>
            <person name="Walter F."/>
            <person name="Albersmeier A."/>
            <person name="Kalinowski J."/>
            <person name="Ruckert C."/>
        </authorList>
    </citation>
    <scope>NUCLEOTIDE SEQUENCE</scope>
    <source>
        <strain evidence="5">CGMCC 1.15794</strain>
    </source>
</reference>
<dbReference type="PANTHER" id="PTHR30502:SF0">
    <property type="entry name" value="PHOSPHOENOLPYRUVATE CARBOXYLASE FAMILY PROTEIN"/>
    <property type="match status" value="1"/>
</dbReference>
<dbReference type="InterPro" id="IPR050251">
    <property type="entry name" value="HpcH-HpaI_aldolase"/>
</dbReference>
<dbReference type="Pfam" id="PF03328">
    <property type="entry name" value="HpcH_HpaI"/>
    <property type="match status" value="1"/>
</dbReference>
<sequence length="267" mass="27843">MQLRLNPTLRHRIADADRALFGGWVSSGSPVMAEIMAGAGLDWLMIDMEHGPIGLGDVQLMLQAAAAYPVTPVVRVPVNDAVWIKQVLDLGAQTIMVPMVSTAADAEAAVAHASYPPRGHRGVGNALARSGRWNRVDDYLRNAAEYVSVIVQIETFAGVENAEAIAAVDGIDGVFVGPSDLAASMGLIGQQTHPDVVAAVERAFTGVRAAGKPVGVNAFDPKAAQAYVGAGARFLLVGADVGLAARGAENLAKTFITDADATQRSSY</sequence>
<evidence type="ECO:0000313" key="6">
    <source>
        <dbReference type="Proteomes" id="UP000657592"/>
    </source>
</evidence>
<dbReference type="Proteomes" id="UP000657592">
    <property type="component" value="Unassembled WGS sequence"/>
</dbReference>
<dbReference type="EMBL" id="BMJY01000008">
    <property type="protein sequence ID" value="GGH45315.1"/>
    <property type="molecule type" value="Genomic_DNA"/>
</dbReference>
<keyword evidence="2" id="KW-0479">Metal-binding</keyword>
<keyword evidence="3" id="KW-0456">Lyase</keyword>
<dbReference type="Gene3D" id="3.20.20.60">
    <property type="entry name" value="Phosphoenolpyruvate-binding domains"/>
    <property type="match status" value="1"/>
</dbReference>
<evidence type="ECO:0000256" key="1">
    <source>
        <dbReference type="ARBA" id="ARBA00005568"/>
    </source>
</evidence>
<evidence type="ECO:0000313" key="5">
    <source>
        <dbReference type="EMBL" id="GGH45315.1"/>
    </source>
</evidence>
<dbReference type="GO" id="GO:0016832">
    <property type="term" value="F:aldehyde-lyase activity"/>
    <property type="evidence" value="ECO:0007669"/>
    <property type="project" value="TreeGrafter"/>
</dbReference>
<dbReference type="GO" id="GO:0046872">
    <property type="term" value="F:metal ion binding"/>
    <property type="evidence" value="ECO:0007669"/>
    <property type="project" value="UniProtKB-KW"/>
</dbReference>
<protein>
    <submittedName>
        <fullName evidence="5">2,4-dihydroxyhept-2-ene-1,7-dioic acid aldolase</fullName>
    </submittedName>
</protein>
<gene>
    <name evidence="5" type="primary">hpcH</name>
    <name evidence="5" type="ORF">GCM10010921_20620</name>
</gene>